<reference evidence="2" key="1">
    <citation type="submission" date="2015-10" db="EMBL/GenBank/DDBJ databases">
        <authorList>
            <person name="Gilbert D.G."/>
        </authorList>
    </citation>
    <scope>NUCLEOTIDE SEQUENCE</scope>
</reference>
<keyword evidence="2" id="KW-0012">Acyltransferase</keyword>
<protein>
    <submittedName>
        <fullName evidence="2">Ribosomal-protein-S18p-alanine acetyltransferase</fullName>
        <ecNumber evidence="2">2.3.1.-</ecNumber>
    </submittedName>
</protein>
<dbReference type="Gene3D" id="3.40.630.30">
    <property type="match status" value="1"/>
</dbReference>
<dbReference type="EMBL" id="CZQE01000097">
    <property type="protein sequence ID" value="CUS43929.1"/>
    <property type="molecule type" value="Genomic_DNA"/>
</dbReference>
<dbReference type="SUPFAM" id="SSF55729">
    <property type="entry name" value="Acyl-CoA N-acyltransferases (Nat)"/>
    <property type="match status" value="1"/>
</dbReference>
<dbReference type="PROSITE" id="PS51186">
    <property type="entry name" value="GNAT"/>
    <property type="match status" value="1"/>
</dbReference>
<dbReference type="Pfam" id="PF00583">
    <property type="entry name" value="Acetyltransf_1"/>
    <property type="match status" value="1"/>
</dbReference>
<accession>A0A160TKR4</accession>
<dbReference type="InterPro" id="IPR000182">
    <property type="entry name" value="GNAT_dom"/>
</dbReference>
<evidence type="ECO:0000259" key="1">
    <source>
        <dbReference type="PROSITE" id="PS51186"/>
    </source>
</evidence>
<organism evidence="2">
    <name type="scientific">hydrothermal vent metagenome</name>
    <dbReference type="NCBI Taxonomy" id="652676"/>
    <lineage>
        <taxon>unclassified sequences</taxon>
        <taxon>metagenomes</taxon>
        <taxon>ecological metagenomes</taxon>
    </lineage>
</organism>
<evidence type="ECO:0000313" key="2">
    <source>
        <dbReference type="EMBL" id="CUS43929.1"/>
    </source>
</evidence>
<gene>
    <name evidence="2" type="ORF">MGWOODY_Smn2920</name>
</gene>
<dbReference type="CDD" id="cd04301">
    <property type="entry name" value="NAT_SF"/>
    <property type="match status" value="1"/>
</dbReference>
<dbReference type="EC" id="2.3.1.-" evidence="2"/>
<sequence length="148" mass="15875">MTLSIRHYAVPDRDRMLAIFDANTPRFFAVNERADFVRYLDENAALYAVCERDGTIVAGFAVVPGTTGRAHLNWILVDPAAQGGGIGNAMMDAARAGAADQGAAMLDIAASQHSAPFFLRHGAHALGRIENGWGPGMHRIDMELPIGD</sequence>
<name>A0A160TKR4_9ZZZZ</name>
<dbReference type="GO" id="GO:0016747">
    <property type="term" value="F:acyltransferase activity, transferring groups other than amino-acyl groups"/>
    <property type="evidence" value="ECO:0007669"/>
    <property type="project" value="InterPro"/>
</dbReference>
<proteinExistence type="predicted"/>
<dbReference type="InterPro" id="IPR016181">
    <property type="entry name" value="Acyl_CoA_acyltransferase"/>
</dbReference>
<keyword evidence="2" id="KW-0808">Transferase</keyword>
<dbReference type="AlphaFoldDB" id="A0A160TKR4"/>
<feature type="domain" description="N-acetyltransferase" evidence="1">
    <location>
        <begin position="3"/>
        <end position="147"/>
    </location>
</feature>